<dbReference type="GO" id="GO:0045893">
    <property type="term" value="P:positive regulation of DNA-templated transcription"/>
    <property type="evidence" value="ECO:0007669"/>
    <property type="project" value="UniProtKB-ARBA"/>
</dbReference>
<sequence>MDSGRLFFDPSRYGNMFFGNSDPIFRGPRSVMGLQEPLKRRTFFTSPDEVFDEEYYDEQLPEKKRRLTPEQVHLLEQSFEEENKLEPERKTQLAKKVGLQPRQVAVWFQNHRARWKTKHLEREYDCLKSSYESLLSECDSIHKENEKLKAEVVSLTEKVQAKEVAGAKSDSVPEDVPILSPLQLNVKAEDRLCSGGSAVVDEDGPQLMDSGDSYFLNDNYPGCMGPVDSLQSEEDDGSGDGQSFFSCALAAAEQQLHGEGEPLGWWVWSLNN</sequence>
<dbReference type="InterPro" id="IPR045224">
    <property type="entry name" value="HDZip_class_I_plant"/>
</dbReference>
<comment type="similarity">
    <text evidence="7 10">Belongs to the HD-ZIP homeobox family. Class I subfamily.</text>
</comment>
<dbReference type="PANTHER" id="PTHR24326">
    <property type="entry name" value="HOMEOBOX-LEUCINE ZIPPER PROTEIN"/>
    <property type="match status" value="1"/>
</dbReference>
<dbReference type="Pfam" id="PF00046">
    <property type="entry name" value="Homeodomain"/>
    <property type="match status" value="1"/>
</dbReference>
<dbReference type="PRINTS" id="PR00031">
    <property type="entry name" value="HTHREPRESSR"/>
</dbReference>
<evidence type="ECO:0000256" key="6">
    <source>
        <dbReference type="ARBA" id="ARBA00023242"/>
    </source>
</evidence>
<protein>
    <recommendedName>
        <fullName evidence="10">Homeobox-leucine zipper protein</fullName>
    </recommendedName>
    <alternativeName>
        <fullName evidence="10">HD-ZIP protein</fullName>
    </alternativeName>
    <alternativeName>
        <fullName evidence="10">Homeodomain transcription factor</fullName>
    </alternativeName>
</protein>
<evidence type="ECO:0000256" key="5">
    <source>
        <dbReference type="ARBA" id="ARBA00023163"/>
    </source>
</evidence>
<dbReference type="InterPro" id="IPR009057">
    <property type="entry name" value="Homeodomain-like_sf"/>
</dbReference>
<feature type="domain" description="Homeobox" evidence="12">
    <location>
        <begin position="58"/>
        <end position="118"/>
    </location>
</feature>
<accession>A0A2R6P9C1</accession>
<dbReference type="InParanoid" id="A0A2R6P9C1"/>
<evidence type="ECO:0000256" key="9">
    <source>
        <dbReference type="RuleBase" id="RU000682"/>
    </source>
</evidence>
<evidence type="ECO:0000256" key="7">
    <source>
        <dbReference type="ARBA" id="ARBA00025748"/>
    </source>
</evidence>
<dbReference type="Gramene" id="PSR87590">
    <property type="protein sequence ID" value="PSR87590"/>
    <property type="gene ID" value="CEY00_Acc30637"/>
</dbReference>
<comment type="subcellular location">
    <subcellularLocation>
        <location evidence="1 8 9">Nucleus</location>
    </subcellularLocation>
</comment>
<dbReference type="OrthoDB" id="6159439at2759"/>
<dbReference type="PROSITE" id="PS50071">
    <property type="entry name" value="HOMEOBOX_2"/>
    <property type="match status" value="1"/>
</dbReference>
<dbReference type="FunCoup" id="A0A2R6P9C1">
    <property type="interactions" value="10"/>
</dbReference>
<evidence type="ECO:0000256" key="11">
    <source>
        <dbReference type="SAM" id="Coils"/>
    </source>
</evidence>
<dbReference type="PANTHER" id="PTHR24326:SF497">
    <property type="entry name" value="HOMEOBOX-LEUCINE ZIPPER PROTEIN HAT5"/>
    <property type="match status" value="1"/>
</dbReference>
<reference evidence="14" key="2">
    <citation type="journal article" date="2018" name="BMC Genomics">
        <title>A manually annotated Actinidia chinensis var. chinensis (kiwifruit) genome highlights the challenges associated with draft genomes and gene prediction in plants.</title>
        <authorList>
            <person name="Pilkington S.M."/>
            <person name="Crowhurst R."/>
            <person name="Hilario E."/>
            <person name="Nardozza S."/>
            <person name="Fraser L."/>
            <person name="Peng Y."/>
            <person name="Gunaseelan K."/>
            <person name="Simpson R."/>
            <person name="Tahir J."/>
            <person name="Deroles S.C."/>
            <person name="Templeton K."/>
            <person name="Luo Z."/>
            <person name="Davy M."/>
            <person name="Cheng C."/>
            <person name="McNeilage M."/>
            <person name="Scaglione D."/>
            <person name="Liu Y."/>
            <person name="Zhang Q."/>
            <person name="Datson P."/>
            <person name="De Silva N."/>
            <person name="Gardiner S.E."/>
            <person name="Bassett H."/>
            <person name="Chagne D."/>
            <person name="McCallum J."/>
            <person name="Dzierzon H."/>
            <person name="Deng C."/>
            <person name="Wang Y.Y."/>
            <person name="Barron L."/>
            <person name="Manako K."/>
            <person name="Bowen J."/>
            <person name="Foster T.M."/>
            <person name="Erridge Z.A."/>
            <person name="Tiffin H."/>
            <person name="Waite C.N."/>
            <person name="Davies K.M."/>
            <person name="Grierson E.P."/>
            <person name="Laing W.A."/>
            <person name="Kirk R."/>
            <person name="Chen X."/>
            <person name="Wood M."/>
            <person name="Montefiori M."/>
            <person name="Brummell D.A."/>
            <person name="Schwinn K.E."/>
            <person name="Catanach A."/>
            <person name="Fullerton C."/>
            <person name="Li D."/>
            <person name="Meiyalaghan S."/>
            <person name="Nieuwenhuizen N."/>
            <person name="Read N."/>
            <person name="Prakash R."/>
            <person name="Hunter D."/>
            <person name="Zhang H."/>
            <person name="McKenzie M."/>
            <person name="Knabel M."/>
            <person name="Harris A."/>
            <person name="Allan A.C."/>
            <person name="Gleave A."/>
            <person name="Chen A."/>
            <person name="Janssen B.J."/>
            <person name="Plunkett B."/>
            <person name="Ampomah-Dwamena C."/>
            <person name="Voogd C."/>
            <person name="Leif D."/>
            <person name="Lafferty D."/>
            <person name="Souleyre E.J.F."/>
            <person name="Varkonyi-Gasic E."/>
            <person name="Gambi F."/>
            <person name="Hanley J."/>
            <person name="Yao J.L."/>
            <person name="Cheung J."/>
            <person name="David K.M."/>
            <person name="Warren B."/>
            <person name="Marsh K."/>
            <person name="Snowden K.C."/>
            <person name="Lin-Wang K."/>
            <person name="Brian L."/>
            <person name="Martinez-Sanchez M."/>
            <person name="Wang M."/>
            <person name="Ileperuma N."/>
            <person name="Macnee N."/>
            <person name="Campin R."/>
            <person name="McAtee P."/>
            <person name="Drummond R.S.M."/>
            <person name="Espley R.V."/>
            <person name="Ireland H.S."/>
            <person name="Wu R."/>
            <person name="Atkinson R.G."/>
            <person name="Karunairetnam S."/>
            <person name="Bulley S."/>
            <person name="Chunkath S."/>
            <person name="Hanley Z."/>
            <person name="Storey R."/>
            <person name="Thrimawithana A.H."/>
            <person name="Thomson S."/>
            <person name="David C."/>
            <person name="Testolin R."/>
            <person name="Huang H."/>
            <person name="Hellens R.P."/>
            <person name="Schaffer R.J."/>
        </authorList>
    </citation>
    <scope>NUCLEOTIDE SEQUENCE [LARGE SCALE GENOMIC DNA]</scope>
    <source>
        <strain evidence="14">cv. Red5</strain>
    </source>
</reference>
<evidence type="ECO:0000256" key="4">
    <source>
        <dbReference type="ARBA" id="ARBA00023155"/>
    </source>
</evidence>
<name>A0A2R6P9C1_ACTCC</name>
<evidence type="ECO:0000256" key="1">
    <source>
        <dbReference type="ARBA" id="ARBA00004123"/>
    </source>
</evidence>
<dbReference type="FunFam" id="1.10.10.60:FF:000159">
    <property type="entry name" value="Homeobox-leucine zipper protein HAT5"/>
    <property type="match status" value="1"/>
</dbReference>
<dbReference type="Proteomes" id="UP000241394">
    <property type="component" value="Chromosome LG27"/>
</dbReference>
<keyword evidence="6 8" id="KW-0539">Nucleus</keyword>
<keyword evidence="14" id="KW-1185">Reference proteome</keyword>
<dbReference type="EMBL" id="NKQK01000027">
    <property type="protein sequence ID" value="PSR87590.1"/>
    <property type="molecule type" value="Genomic_DNA"/>
</dbReference>
<evidence type="ECO:0000256" key="8">
    <source>
        <dbReference type="PROSITE-ProRule" id="PRU00108"/>
    </source>
</evidence>
<dbReference type="SUPFAM" id="SSF46689">
    <property type="entry name" value="Homeodomain-like"/>
    <property type="match status" value="1"/>
</dbReference>
<dbReference type="Gene3D" id="1.10.10.60">
    <property type="entry name" value="Homeodomain-like"/>
    <property type="match status" value="1"/>
</dbReference>
<proteinExistence type="inferred from homology"/>
<dbReference type="PROSITE" id="PS00027">
    <property type="entry name" value="HOMEOBOX_1"/>
    <property type="match status" value="1"/>
</dbReference>
<dbReference type="GO" id="GO:0043565">
    <property type="term" value="F:sequence-specific DNA binding"/>
    <property type="evidence" value="ECO:0007669"/>
    <property type="project" value="InterPro"/>
</dbReference>
<organism evidence="13 14">
    <name type="scientific">Actinidia chinensis var. chinensis</name>
    <name type="common">Chinese soft-hair kiwi</name>
    <dbReference type="NCBI Taxonomy" id="1590841"/>
    <lineage>
        <taxon>Eukaryota</taxon>
        <taxon>Viridiplantae</taxon>
        <taxon>Streptophyta</taxon>
        <taxon>Embryophyta</taxon>
        <taxon>Tracheophyta</taxon>
        <taxon>Spermatophyta</taxon>
        <taxon>Magnoliopsida</taxon>
        <taxon>eudicotyledons</taxon>
        <taxon>Gunneridae</taxon>
        <taxon>Pentapetalae</taxon>
        <taxon>asterids</taxon>
        <taxon>Ericales</taxon>
        <taxon>Actinidiaceae</taxon>
        <taxon>Actinidia</taxon>
    </lineage>
</organism>
<dbReference type="SMART" id="SM00389">
    <property type="entry name" value="HOX"/>
    <property type="match status" value="1"/>
</dbReference>
<dbReference type="Pfam" id="PF02183">
    <property type="entry name" value="HALZ"/>
    <property type="match status" value="1"/>
</dbReference>
<dbReference type="GO" id="GO:0000981">
    <property type="term" value="F:DNA-binding transcription factor activity, RNA polymerase II-specific"/>
    <property type="evidence" value="ECO:0007669"/>
    <property type="project" value="UniProtKB-UniRule"/>
</dbReference>
<keyword evidence="5 10" id="KW-0804">Transcription</keyword>
<dbReference type="InterPro" id="IPR017970">
    <property type="entry name" value="Homeobox_CS"/>
</dbReference>
<keyword evidence="2 10" id="KW-0805">Transcription regulation</keyword>
<feature type="coiled-coil region" evidence="11">
    <location>
        <begin position="117"/>
        <end position="165"/>
    </location>
</feature>
<keyword evidence="11" id="KW-0175">Coiled coil</keyword>
<evidence type="ECO:0000313" key="14">
    <source>
        <dbReference type="Proteomes" id="UP000241394"/>
    </source>
</evidence>
<reference evidence="13 14" key="1">
    <citation type="submission" date="2017-07" db="EMBL/GenBank/DDBJ databases">
        <title>An improved, manually edited Actinidia chinensis var. chinensis (kiwifruit) genome highlights the challenges associated with draft genomes and gene prediction in plants.</title>
        <authorList>
            <person name="Pilkington S."/>
            <person name="Crowhurst R."/>
            <person name="Hilario E."/>
            <person name="Nardozza S."/>
            <person name="Fraser L."/>
            <person name="Peng Y."/>
            <person name="Gunaseelan K."/>
            <person name="Simpson R."/>
            <person name="Tahir J."/>
            <person name="Deroles S."/>
            <person name="Templeton K."/>
            <person name="Luo Z."/>
            <person name="Davy M."/>
            <person name="Cheng C."/>
            <person name="Mcneilage M."/>
            <person name="Scaglione D."/>
            <person name="Liu Y."/>
            <person name="Zhang Q."/>
            <person name="Datson P."/>
            <person name="De Silva N."/>
            <person name="Gardiner S."/>
            <person name="Bassett H."/>
            <person name="Chagne D."/>
            <person name="Mccallum J."/>
            <person name="Dzierzon H."/>
            <person name="Deng C."/>
            <person name="Wang Y.-Y."/>
            <person name="Barron N."/>
            <person name="Manako K."/>
            <person name="Bowen J."/>
            <person name="Foster T."/>
            <person name="Erridge Z."/>
            <person name="Tiffin H."/>
            <person name="Waite C."/>
            <person name="Davies K."/>
            <person name="Grierson E."/>
            <person name="Laing W."/>
            <person name="Kirk R."/>
            <person name="Chen X."/>
            <person name="Wood M."/>
            <person name="Montefiori M."/>
            <person name="Brummell D."/>
            <person name="Schwinn K."/>
            <person name="Catanach A."/>
            <person name="Fullerton C."/>
            <person name="Li D."/>
            <person name="Meiyalaghan S."/>
            <person name="Nieuwenhuizen N."/>
            <person name="Read N."/>
            <person name="Prakash R."/>
            <person name="Hunter D."/>
            <person name="Zhang H."/>
            <person name="Mckenzie M."/>
            <person name="Knabel M."/>
            <person name="Harris A."/>
            <person name="Allan A."/>
            <person name="Chen A."/>
            <person name="Janssen B."/>
            <person name="Plunkett B."/>
            <person name="Dwamena C."/>
            <person name="Voogd C."/>
            <person name="Leif D."/>
            <person name="Lafferty D."/>
            <person name="Souleyre E."/>
            <person name="Varkonyi-Gasic E."/>
            <person name="Gambi F."/>
            <person name="Hanley J."/>
            <person name="Yao J.-L."/>
            <person name="Cheung J."/>
            <person name="David K."/>
            <person name="Warren B."/>
            <person name="Marsh K."/>
            <person name="Snowden K."/>
            <person name="Lin-Wang K."/>
            <person name="Brian L."/>
            <person name="Martinez-Sanchez M."/>
            <person name="Wang M."/>
            <person name="Ileperuma N."/>
            <person name="Macnee N."/>
            <person name="Campin R."/>
            <person name="Mcatee P."/>
            <person name="Drummond R."/>
            <person name="Espley R."/>
            <person name="Ireland H."/>
            <person name="Wu R."/>
            <person name="Atkinson R."/>
            <person name="Karunairetnam S."/>
            <person name="Bulley S."/>
            <person name="Chunkath S."/>
            <person name="Hanley Z."/>
            <person name="Storey R."/>
            <person name="Thrimawithana A."/>
            <person name="Thomson S."/>
            <person name="David C."/>
            <person name="Testolin R."/>
        </authorList>
    </citation>
    <scope>NUCLEOTIDE SEQUENCE [LARGE SCALE GENOMIC DNA]</scope>
    <source>
        <strain evidence="14">cv. Red5</strain>
        <tissue evidence="13">Young leaf</tissue>
    </source>
</reference>
<dbReference type="GO" id="GO:0042802">
    <property type="term" value="F:identical protein binding"/>
    <property type="evidence" value="ECO:0007669"/>
    <property type="project" value="UniProtKB-ARBA"/>
</dbReference>
<dbReference type="InterPro" id="IPR000047">
    <property type="entry name" value="HTH_motif"/>
</dbReference>
<dbReference type="CDD" id="cd00086">
    <property type="entry name" value="homeodomain"/>
    <property type="match status" value="1"/>
</dbReference>
<dbReference type="InterPro" id="IPR003106">
    <property type="entry name" value="Leu_zip_homeo"/>
</dbReference>
<evidence type="ECO:0000313" key="13">
    <source>
        <dbReference type="EMBL" id="PSR87590.1"/>
    </source>
</evidence>
<comment type="caution">
    <text evidence="13">The sequence shown here is derived from an EMBL/GenBank/DDBJ whole genome shotgun (WGS) entry which is preliminary data.</text>
</comment>
<comment type="function">
    <text evidence="10">Transcription factor.</text>
</comment>
<feature type="DNA-binding region" description="Homeobox" evidence="8">
    <location>
        <begin position="60"/>
        <end position="119"/>
    </location>
</feature>
<dbReference type="GO" id="GO:0005634">
    <property type="term" value="C:nucleus"/>
    <property type="evidence" value="ECO:0007669"/>
    <property type="project" value="UniProtKB-SubCell"/>
</dbReference>
<evidence type="ECO:0000256" key="2">
    <source>
        <dbReference type="ARBA" id="ARBA00023015"/>
    </source>
</evidence>
<gene>
    <name evidence="13" type="ORF">CEY00_Acc30637</name>
</gene>
<evidence type="ECO:0000256" key="10">
    <source>
        <dbReference type="RuleBase" id="RU369038"/>
    </source>
</evidence>
<dbReference type="InterPro" id="IPR001356">
    <property type="entry name" value="HD"/>
</dbReference>
<dbReference type="AlphaFoldDB" id="A0A2R6P9C1"/>
<keyword evidence="4 8" id="KW-0371">Homeobox</keyword>
<keyword evidence="3 8" id="KW-0238">DNA-binding</keyword>
<evidence type="ECO:0000259" key="12">
    <source>
        <dbReference type="PROSITE" id="PS50071"/>
    </source>
</evidence>
<dbReference type="OMA" id="HHSAEEH"/>
<evidence type="ECO:0000256" key="3">
    <source>
        <dbReference type="ARBA" id="ARBA00023125"/>
    </source>
</evidence>